<keyword evidence="3" id="KW-1185">Reference proteome</keyword>
<feature type="domain" description="Beta-lactamase-related" evidence="1">
    <location>
        <begin position="12"/>
        <end position="358"/>
    </location>
</feature>
<dbReference type="AlphaFoldDB" id="A0A223KNA6"/>
<accession>A0A223KNA6</accession>
<dbReference type="InterPro" id="IPR050491">
    <property type="entry name" value="AmpC-like"/>
</dbReference>
<dbReference type="InterPro" id="IPR001466">
    <property type="entry name" value="Beta-lactam-related"/>
</dbReference>
<evidence type="ECO:0000313" key="2">
    <source>
        <dbReference type="EMBL" id="AST90838.1"/>
    </source>
</evidence>
<dbReference type="Pfam" id="PF00144">
    <property type="entry name" value="Beta-lactamase"/>
    <property type="match status" value="1"/>
</dbReference>
<dbReference type="STRING" id="1314751.GCA_001591425_00118"/>
<dbReference type="InterPro" id="IPR012338">
    <property type="entry name" value="Beta-lactam/transpept-like"/>
</dbReference>
<dbReference type="SUPFAM" id="SSF56601">
    <property type="entry name" value="beta-lactamase/transpeptidase-like"/>
    <property type="match status" value="1"/>
</dbReference>
<reference evidence="2 3" key="1">
    <citation type="submission" date="2016-12" db="EMBL/GenBank/DDBJ databases">
        <title>The whole genome sequencing and assembly of Bacillus cohnii DSM 6307T strain.</title>
        <authorList>
            <person name="Lee Y.-J."/>
            <person name="Yi H."/>
            <person name="Bahn Y.-S."/>
            <person name="Kim J.F."/>
            <person name="Lee D.-W."/>
        </authorList>
    </citation>
    <scope>NUCLEOTIDE SEQUENCE [LARGE SCALE GENOMIC DNA]</scope>
    <source>
        <strain evidence="2 3">DSM 6307</strain>
    </source>
</reference>
<evidence type="ECO:0000313" key="3">
    <source>
        <dbReference type="Proteomes" id="UP000215224"/>
    </source>
</evidence>
<dbReference type="RefSeq" id="WP_066410821.1">
    <property type="nucleotide sequence ID" value="NZ_CP018866.1"/>
</dbReference>
<proteinExistence type="predicted"/>
<name>A0A223KNA6_9BACI</name>
<evidence type="ECO:0000259" key="1">
    <source>
        <dbReference type="Pfam" id="PF00144"/>
    </source>
</evidence>
<dbReference type="EMBL" id="CP018866">
    <property type="protein sequence ID" value="AST90838.1"/>
    <property type="molecule type" value="Genomic_DNA"/>
</dbReference>
<dbReference type="Gene3D" id="3.40.710.10">
    <property type="entry name" value="DD-peptidase/beta-lactamase superfamily"/>
    <property type="match status" value="1"/>
</dbReference>
<protein>
    <recommendedName>
        <fullName evidence="1">Beta-lactamase-related domain-containing protein</fullName>
    </recommendedName>
</protein>
<dbReference type="KEGG" id="bcoh:BC6307_05835"/>
<dbReference type="PANTHER" id="PTHR46825">
    <property type="entry name" value="D-ALANYL-D-ALANINE-CARBOXYPEPTIDASE/ENDOPEPTIDASE AMPH"/>
    <property type="match status" value="1"/>
</dbReference>
<organism evidence="2 3">
    <name type="scientific">Sutcliffiella cohnii</name>
    <dbReference type="NCBI Taxonomy" id="33932"/>
    <lineage>
        <taxon>Bacteria</taxon>
        <taxon>Bacillati</taxon>
        <taxon>Bacillota</taxon>
        <taxon>Bacilli</taxon>
        <taxon>Bacillales</taxon>
        <taxon>Bacillaceae</taxon>
        <taxon>Sutcliffiella</taxon>
    </lineage>
</organism>
<sequence>MKSQVVMNEFETFAERLAKKYQIPGIAIGLAHNGKVVYEKGFGHRNVEKELPVTMDTVFGIASVTKSFTCMAVMILQEQGKLSVHDPVVKYLPEFSTKTDATDKMTIHHFMTHSAGLPPLPSLFYAKKRSFDQDPSVKDYPGLSFPEDDNQGPIDTYEQLMDFIGRLDMELIGEPGTQFSYSNDSYALLGTIVQRVSGSTFEQFVKEYILDPCGMEHTCFEIDELEDYDNITSLYAARKVENGYEVYEAPVWWESPSMRGAGALKSTVNDMLKYAELIRTKGKVGNKRILSEKSVEQMITPYIECSPGRYYGYGFMITPNYHGSTLVEHGGNLKAVASQLCIIPEKEITGMILTNLAGVPAVTIMGGALNSLEGRAVEATPFSTTKYEVVQEELRDYQGTYTSNEGMSISINVKNEGLDFSTQGTSFPIQCVGKDLFLAIVKDQVELIRFVRDESGNIERVAYHMRQFPKNEIG</sequence>
<dbReference type="PANTHER" id="PTHR46825:SF9">
    <property type="entry name" value="BETA-LACTAMASE-RELATED DOMAIN-CONTAINING PROTEIN"/>
    <property type="match status" value="1"/>
</dbReference>
<dbReference type="Proteomes" id="UP000215224">
    <property type="component" value="Chromosome"/>
</dbReference>
<gene>
    <name evidence="2" type="ORF">BC6307_05835</name>
</gene>